<gene>
    <name evidence="8" type="ORF">WR25_08572</name>
</gene>
<dbReference type="GO" id="GO:0005634">
    <property type="term" value="C:nucleus"/>
    <property type="evidence" value="ECO:0007669"/>
    <property type="project" value="UniProtKB-SubCell"/>
</dbReference>
<evidence type="ECO:0000256" key="6">
    <source>
        <dbReference type="SAM" id="MobiDB-lite"/>
    </source>
</evidence>
<keyword evidence="4" id="KW-0804">Transcription</keyword>
<dbReference type="FunFam" id="1.10.10.10:FF:000017">
    <property type="entry name" value="transcription factor RFX3 isoform X1"/>
    <property type="match status" value="1"/>
</dbReference>
<dbReference type="InterPro" id="IPR057321">
    <property type="entry name" value="RFX1-4/6/8-like_BCD"/>
</dbReference>
<dbReference type="GO" id="GO:0000978">
    <property type="term" value="F:RNA polymerase II cis-regulatory region sequence-specific DNA binding"/>
    <property type="evidence" value="ECO:0007669"/>
    <property type="project" value="TreeGrafter"/>
</dbReference>
<accession>A0A2A2JL39</accession>
<feature type="region of interest" description="Disordered" evidence="6">
    <location>
        <begin position="84"/>
        <end position="111"/>
    </location>
</feature>
<evidence type="ECO:0000313" key="9">
    <source>
        <dbReference type="Proteomes" id="UP000218231"/>
    </source>
</evidence>
<dbReference type="InterPro" id="IPR036388">
    <property type="entry name" value="WH-like_DNA-bd_sf"/>
</dbReference>
<feature type="region of interest" description="Disordered" evidence="6">
    <location>
        <begin position="1"/>
        <end position="22"/>
    </location>
</feature>
<feature type="compositionally biased region" description="Basic and acidic residues" evidence="6">
    <location>
        <begin position="84"/>
        <end position="98"/>
    </location>
</feature>
<dbReference type="PANTHER" id="PTHR12619">
    <property type="entry name" value="RFX TRANSCRIPTION FACTOR FAMILY"/>
    <property type="match status" value="1"/>
</dbReference>
<keyword evidence="5" id="KW-0539">Nucleus</keyword>
<name>A0A2A2JL39_9BILA</name>
<dbReference type="InterPro" id="IPR036390">
    <property type="entry name" value="WH_DNA-bd_sf"/>
</dbReference>
<sequence>MSRVTSPSILVLPSSTDEPCSSNIANSQAVQILSGIFNSQKKLNHKKNGKKKGGLDVDALWRKKGILINKDKDEAGEDNEILENGKIESSSKEKEMGKTKPAVRSIKTERQSPSAPIPVKALADTPITAVAQEAIIIDKHAFQAVKSVLAPKGIIRLTTSEERSEAGVETTDLVESSGYAPSAPQYVSTDFSTMDYPISSHITTTVAPGAGAYSVYGADSSSYATYYQYSGSVHSPTQSYMPLAQNGGQSPISVDDDSGVLGHTTRASPATIQWLLDNYETADGTSLPRCTLYDHYKRHCAEHRLEPVNAASFGKLIRSVFLGLRTRRLGTRGNSKYHYYGIRIKPDSPLFRSHLEDYVPVEHITPRTAIKRSAPTNTASRHSSSSPRPTYASPVPQVQATDPQQISVVQQPQPVVQNGTPTQSQHQSVIITASSLPRGTEIDKQSLGEGQVPHIPLPSLETTEDNLRKIGMDLTHLMKFVDAYTQNCADVLYMIKQLQFDGVEDCWTAFWQAEDDSMEDEEMLQIDKLTQPQIFTLCRLPPVQNWILQMDIAFYQVIIDVLVPSVLMSQMTPFLTQQCRNFAKMADTYLKKAMDGAPDAIVKKKLQAVRYMAQGLKRYTSLNHLAQAARAVLQKQEQVTAMFHDYVRVDITQVQEQAGWVAGCDNLMVKHIHDAFKHNLQKIAPMEEWAEWMESIVDQILAKYHDKPVQTIADVGKQFLLNWSFYTSMVIRDLTLRSASSFGSFHLIRLLADDYMFYLVETRIAKAAQQPLITIIKQDKDLPLFEEPVSHQYLLPIKYDDNNHDKFIREENIENHHIDLKKDYKSL</sequence>
<dbReference type="Proteomes" id="UP000218231">
    <property type="component" value="Unassembled WGS sequence"/>
</dbReference>
<feature type="compositionally biased region" description="Polar residues" evidence="6">
    <location>
        <begin position="374"/>
        <end position="388"/>
    </location>
</feature>
<feature type="region of interest" description="Disordered" evidence="6">
    <location>
        <begin position="366"/>
        <end position="401"/>
    </location>
</feature>
<organism evidence="8 9">
    <name type="scientific">Diploscapter pachys</name>
    <dbReference type="NCBI Taxonomy" id="2018661"/>
    <lineage>
        <taxon>Eukaryota</taxon>
        <taxon>Metazoa</taxon>
        <taxon>Ecdysozoa</taxon>
        <taxon>Nematoda</taxon>
        <taxon>Chromadorea</taxon>
        <taxon>Rhabditida</taxon>
        <taxon>Rhabditina</taxon>
        <taxon>Rhabditomorpha</taxon>
        <taxon>Rhabditoidea</taxon>
        <taxon>Rhabditidae</taxon>
        <taxon>Diploscapter</taxon>
    </lineage>
</organism>
<keyword evidence="9" id="KW-1185">Reference proteome</keyword>
<keyword evidence="3" id="KW-0238">DNA-binding</keyword>
<dbReference type="InterPro" id="IPR003150">
    <property type="entry name" value="DNA-bd_RFX"/>
</dbReference>
<dbReference type="Pfam" id="PF02257">
    <property type="entry name" value="RFX_DNA_binding"/>
    <property type="match status" value="1"/>
</dbReference>
<evidence type="ECO:0000256" key="2">
    <source>
        <dbReference type="ARBA" id="ARBA00023015"/>
    </source>
</evidence>
<evidence type="ECO:0000256" key="3">
    <source>
        <dbReference type="ARBA" id="ARBA00023125"/>
    </source>
</evidence>
<evidence type="ECO:0000313" key="8">
    <source>
        <dbReference type="EMBL" id="PAV62428.1"/>
    </source>
</evidence>
<comment type="caution">
    <text evidence="8">The sequence shown here is derived from an EMBL/GenBank/DDBJ whole genome shotgun (WGS) entry which is preliminary data.</text>
</comment>
<dbReference type="InterPro" id="IPR039779">
    <property type="entry name" value="RFX-like"/>
</dbReference>
<keyword evidence="2" id="KW-0805">Transcription regulation</keyword>
<dbReference type="PROSITE" id="PS51526">
    <property type="entry name" value="RFX_DBD"/>
    <property type="match status" value="1"/>
</dbReference>
<protein>
    <recommendedName>
        <fullName evidence="7">RFX-type winged-helix domain-containing protein</fullName>
    </recommendedName>
</protein>
<dbReference type="OrthoDB" id="10056949at2759"/>
<proteinExistence type="predicted"/>
<dbReference type="EMBL" id="LIAE01010367">
    <property type="protein sequence ID" value="PAV62428.1"/>
    <property type="molecule type" value="Genomic_DNA"/>
</dbReference>
<evidence type="ECO:0000256" key="5">
    <source>
        <dbReference type="ARBA" id="ARBA00023242"/>
    </source>
</evidence>
<dbReference type="AlphaFoldDB" id="A0A2A2JL39"/>
<dbReference type="STRING" id="2018661.A0A2A2JL39"/>
<dbReference type="GO" id="GO:0000981">
    <property type="term" value="F:DNA-binding transcription factor activity, RNA polymerase II-specific"/>
    <property type="evidence" value="ECO:0007669"/>
    <property type="project" value="TreeGrafter"/>
</dbReference>
<comment type="subcellular location">
    <subcellularLocation>
        <location evidence="1">Nucleus</location>
    </subcellularLocation>
</comment>
<evidence type="ECO:0000259" key="7">
    <source>
        <dbReference type="PROSITE" id="PS51526"/>
    </source>
</evidence>
<dbReference type="Pfam" id="PF25340">
    <property type="entry name" value="BCD_RFX"/>
    <property type="match status" value="1"/>
</dbReference>
<reference evidence="8 9" key="1">
    <citation type="journal article" date="2017" name="Curr. Biol.">
        <title>Genome architecture and evolution of a unichromosomal asexual nematode.</title>
        <authorList>
            <person name="Fradin H."/>
            <person name="Zegar C."/>
            <person name="Gutwein M."/>
            <person name="Lucas J."/>
            <person name="Kovtun M."/>
            <person name="Corcoran D."/>
            <person name="Baugh L.R."/>
            <person name="Kiontke K."/>
            <person name="Gunsalus K."/>
            <person name="Fitch D.H."/>
            <person name="Piano F."/>
        </authorList>
    </citation>
    <scope>NUCLEOTIDE SEQUENCE [LARGE SCALE GENOMIC DNA]</scope>
    <source>
        <strain evidence="8">PF1309</strain>
    </source>
</reference>
<dbReference type="SUPFAM" id="SSF46785">
    <property type="entry name" value="Winged helix' DNA-binding domain"/>
    <property type="match status" value="1"/>
</dbReference>
<dbReference type="PANTHER" id="PTHR12619:SF33">
    <property type="entry name" value="RFX, ISOFORM H"/>
    <property type="match status" value="1"/>
</dbReference>
<dbReference type="Gene3D" id="1.10.10.10">
    <property type="entry name" value="Winged helix-like DNA-binding domain superfamily/Winged helix DNA-binding domain"/>
    <property type="match status" value="1"/>
</dbReference>
<evidence type="ECO:0000256" key="4">
    <source>
        <dbReference type="ARBA" id="ARBA00023163"/>
    </source>
</evidence>
<evidence type="ECO:0000256" key="1">
    <source>
        <dbReference type="ARBA" id="ARBA00004123"/>
    </source>
</evidence>
<feature type="domain" description="RFX-type winged-helix" evidence="7">
    <location>
        <begin position="271"/>
        <end position="346"/>
    </location>
</feature>